<accession>X8BH54</accession>
<comment type="caution">
    <text evidence="2">The sequence shown here is derived from an EMBL/GenBank/DDBJ whole genome shotgun (WGS) entry which is preliminary data.</text>
</comment>
<dbReference type="PATRIC" id="fig|1299334.3.peg.4406"/>
<keyword evidence="2" id="KW-0012">Acyltransferase</keyword>
<keyword evidence="1" id="KW-1133">Transmembrane helix</keyword>
<dbReference type="PANTHER" id="PTHR23028">
    <property type="entry name" value="ACETYLTRANSFERASE"/>
    <property type="match status" value="1"/>
</dbReference>
<evidence type="ECO:0000256" key="1">
    <source>
        <dbReference type="SAM" id="Phobius"/>
    </source>
</evidence>
<organism evidence="2">
    <name type="scientific">Mycobacterium xenopi 4042</name>
    <dbReference type="NCBI Taxonomy" id="1299334"/>
    <lineage>
        <taxon>Bacteria</taxon>
        <taxon>Bacillati</taxon>
        <taxon>Actinomycetota</taxon>
        <taxon>Actinomycetes</taxon>
        <taxon>Mycobacteriales</taxon>
        <taxon>Mycobacteriaceae</taxon>
        <taxon>Mycobacterium</taxon>
    </lineage>
</organism>
<dbReference type="InterPro" id="IPR050879">
    <property type="entry name" value="Acyltransferase_3"/>
</dbReference>
<dbReference type="GO" id="GO:0016746">
    <property type="term" value="F:acyltransferase activity"/>
    <property type="evidence" value="ECO:0007669"/>
    <property type="project" value="UniProtKB-KW"/>
</dbReference>
<keyword evidence="1" id="KW-0472">Membrane</keyword>
<keyword evidence="1" id="KW-0812">Transmembrane</keyword>
<dbReference type="PANTHER" id="PTHR23028:SF53">
    <property type="entry name" value="ACYL_TRANSF_3 DOMAIN-CONTAINING PROTEIN"/>
    <property type="match status" value="1"/>
</dbReference>
<dbReference type="AlphaFoldDB" id="X8BH54"/>
<reference evidence="2" key="1">
    <citation type="submission" date="2014-01" db="EMBL/GenBank/DDBJ databases">
        <authorList>
            <person name="Brown-Elliot B."/>
            <person name="Wallace R."/>
            <person name="Lenaerts A."/>
            <person name="Ordway D."/>
            <person name="DeGroote M.A."/>
            <person name="Parker T."/>
            <person name="Sizemore C."/>
            <person name="Tallon L.J."/>
            <person name="Sadzewicz L.K."/>
            <person name="Sengamalay N."/>
            <person name="Fraser C.M."/>
            <person name="Hine E."/>
            <person name="Shefchek K.A."/>
            <person name="Das S.P."/>
            <person name="Tettelin H."/>
        </authorList>
    </citation>
    <scope>NUCLEOTIDE SEQUENCE [LARGE SCALE GENOMIC DNA]</scope>
    <source>
        <strain evidence="2">4042</strain>
    </source>
</reference>
<name>X8BH54_MYCXE</name>
<sequence length="138" mass="15552">MLFVPLVITLAIGVGSLPRLLSTRLMVYGGQISFCLYMVHELVHTAWGWAAEQFELPLQSFPWKWNVVGLLVIAVGVAIMLYHVVEEPARQWMRRMVDVRDTSPKPQIDRLWDPVSTELEPIDEVLAAQKAAVSARAV</sequence>
<gene>
    <name evidence="2" type="ORF">I553_6245</name>
</gene>
<protein>
    <submittedName>
        <fullName evidence="2">Putative MEMBRANE ACYLTRANSFERASE domain protein</fullName>
    </submittedName>
</protein>
<dbReference type="EMBL" id="JAOB01000042">
    <property type="protein sequence ID" value="EUA42385.1"/>
    <property type="molecule type" value="Genomic_DNA"/>
</dbReference>
<proteinExistence type="predicted"/>
<evidence type="ECO:0000313" key="2">
    <source>
        <dbReference type="EMBL" id="EUA42385.1"/>
    </source>
</evidence>
<feature type="transmembrane region" description="Helical" evidence="1">
    <location>
        <begin position="65"/>
        <end position="85"/>
    </location>
</feature>
<dbReference type="GO" id="GO:0016020">
    <property type="term" value="C:membrane"/>
    <property type="evidence" value="ECO:0007669"/>
    <property type="project" value="TreeGrafter"/>
</dbReference>
<keyword evidence="2" id="KW-0808">Transferase</keyword>
<dbReference type="GO" id="GO:0009103">
    <property type="term" value="P:lipopolysaccharide biosynthetic process"/>
    <property type="evidence" value="ECO:0007669"/>
    <property type="project" value="TreeGrafter"/>
</dbReference>